<accession>A0A559JTT3</accession>
<organism evidence="2 3">
    <name type="scientific">Cohnella terricola</name>
    <dbReference type="NCBI Taxonomy" id="1289167"/>
    <lineage>
        <taxon>Bacteria</taxon>
        <taxon>Bacillati</taxon>
        <taxon>Bacillota</taxon>
        <taxon>Bacilli</taxon>
        <taxon>Bacillales</taxon>
        <taxon>Paenibacillaceae</taxon>
        <taxon>Cohnella</taxon>
    </lineage>
</organism>
<keyword evidence="1" id="KW-0732">Signal</keyword>
<evidence type="ECO:0000313" key="3">
    <source>
        <dbReference type="Proteomes" id="UP000316330"/>
    </source>
</evidence>
<dbReference type="RefSeq" id="WP_144699144.1">
    <property type="nucleotide sequence ID" value="NZ_VNJJ01000002.1"/>
</dbReference>
<evidence type="ECO:0000256" key="1">
    <source>
        <dbReference type="SAM" id="SignalP"/>
    </source>
</evidence>
<sequence>MKRLILLLASMLLIGGVTQAASPATVTAASATSTGQLNGDRLRFAYADETGQRLLNPEGDGKKRYAQAIYAPGKIADVRYVKQQKRAEDSNGRQNQWNFDRDAGELYAVVKGKIPGNESVLLAEKGAFQGHEFLNYKPLSKGAFAKGDIAGIEKAKKRKVAQQALLGQVSKNLQIGLVTFERKKGQKPLASLVLKTESGLLFEDFEGNDDDQSTWRVDDGGTIAPDMFKILFVTKSKAGYALSYEWIGEEGYSLTVLQQNKTKFRSVMHGYRYAAPV</sequence>
<comment type="caution">
    <text evidence="2">The sequence shown here is derived from an EMBL/GenBank/DDBJ whole genome shotgun (WGS) entry which is preliminary data.</text>
</comment>
<dbReference type="EMBL" id="VNJJ01000002">
    <property type="protein sequence ID" value="TVY03294.1"/>
    <property type="molecule type" value="Genomic_DNA"/>
</dbReference>
<reference evidence="2 3" key="1">
    <citation type="submission" date="2019-07" db="EMBL/GenBank/DDBJ databases">
        <authorList>
            <person name="Kim J."/>
        </authorList>
    </citation>
    <scope>NUCLEOTIDE SEQUENCE [LARGE SCALE GENOMIC DNA]</scope>
    <source>
        <strain evidence="2 3">G13</strain>
    </source>
</reference>
<proteinExistence type="predicted"/>
<dbReference type="OrthoDB" id="2661942at2"/>
<keyword evidence="3" id="KW-1185">Reference proteome</keyword>
<feature type="signal peptide" evidence="1">
    <location>
        <begin position="1"/>
        <end position="20"/>
    </location>
</feature>
<protein>
    <submittedName>
        <fullName evidence="2">Uncharacterized protein</fullName>
    </submittedName>
</protein>
<evidence type="ECO:0000313" key="2">
    <source>
        <dbReference type="EMBL" id="TVY03294.1"/>
    </source>
</evidence>
<feature type="chain" id="PRO_5021899791" evidence="1">
    <location>
        <begin position="21"/>
        <end position="277"/>
    </location>
</feature>
<name>A0A559JTT3_9BACL</name>
<dbReference type="AlphaFoldDB" id="A0A559JTT3"/>
<gene>
    <name evidence="2" type="ORF">FPZ45_05315</name>
</gene>
<dbReference type="Proteomes" id="UP000316330">
    <property type="component" value="Unassembled WGS sequence"/>
</dbReference>